<proteinExistence type="predicted"/>
<keyword evidence="7" id="KW-0486">Methionine biosynthesis</keyword>
<keyword evidence="2" id="KW-0554">One-carbon metabolism</keyword>
<dbReference type="InterPro" id="IPR020630">
    <property type="entry name" value="THF_DH/CycHdrlase_cat_dom"/>
</dbReference>
<evidence type="ECO:0000256" key="8">
    <source>
        <dbReference type="ARBA" id="ARBA00023268"/>
    </source>
</evidence>
<feature type="domain" description="Tetrahydrofolate dehydrogenase/cyclohydrolase NAD(P)-binding" evidence="10">
    <location>
        <begin position="164"/>
        <end position="287"/>
    </location>
</feature>
<dbReference type="Gene3D" id="3.40.50.720">
    <property type="entry name" value="NAD(P)-binding Rossmann-like Domain"/>
    <property type="match status" value="1"/>
</dbReference>
<dbReference type="PANTHER" id="PTHR48099:SF5">
    <property type="entry name" value="C-1-TETRAHYDROFOLATE SYNTHASE, CYTOPLASMIC"/>
    <property type="match status" value="1"/>
</dbReference>
<dbReference type="SUPFAM" id="SSF53223">
    <property type="entry name" value="Aminoacid dehydrogenase-like, N-terminal domain"/>
    <property type="match status" value="1"/>
</dbReference>
<dbReference type="GO" id="GO:0035999">
    <property type="term" value="P:tetrahydrofolate interconversion"/>
    <property type="evidence" value="ECO:0007669"/>
    <property type="project" value="TreeGrafter"/>
</dbReference>
<reference evidence="11 12" key="1">
    <citation type="submission" date="2017-09" db="EMBL/GenBank/DDBJ databases">
        <title>Depth-based differentiation of microbial function through sediment-hosted aquifers and enrichment of novel symbionts in the deep terrestrial subsurface.</title>
        <authorList>
            <person name="Probst A.J."/>
            <person name="Ladd B."/>
            <person name="Jarett J.K."/>
            <person name="Geller-Mcgrath D.E."/>
            <person name="Sieber C.M."/>
            <person name="Emerson J.B."/>
            <person name="Anantharaman K."/>
            <person name="Thomas B.C."/>
            <person name="Malmstrom R."/>
            <person name="Stieglmeier M."/>
            <person name="Klingl A."/>
            <person name="Woyke T."/>
            <person name="Ryan C.M."/>
            <person name="Banfield J.F."/>
        </authorList>
    </citation>
    <scope>NUCLEOTIDE SEQUENCE [LARGE SCALE GENOMIC DNA]</scope>
    <source>
        <strain evidence="11">CG11_big_fil_rev_8_21_14_0_20_37_16</strain>
    </source>
</reference>
<dbReference type="PRINTS" id="PR00085">
    <property type="entry name" value="THFDHDRGNASE"/>
</dbReference>
<evidence type="ECO:0000259" key="9">
    <source>
        <dbReference type="Pfam" id="PF00763"/>
    </source>
</evidence>
<evidence type="ECO:0000256" key="6">
    <source>
        <dbReference type="ARBA" id="ARBA00023002"/>
    </source>
</evidence>
<dbReference type="GO" id="GO:0006164">
    <property type="term" value="P:purine nucleotide biosynthetic process"/>
    <property type="evidence" value="ECO:0007669"/>
    <property type="project" value="UniProtKB-KW"/>
</dbReference>
<name>A0A2H0KKH0_9BACT</name>
<comment type="caution">
    <text evidence="11">The sequence shown here is derived from an EMBL/GenBank/DDBJ whole genome shotgun (WGS) entry which is preliminary data.</text>
</comment>
<organism evidence="11 12">
    <name type="scientific">Candidatus Roizmanbacteria bacterium CG11_big_fil_rev_8_21_14_0_20_37_16</name>
    <dbReference type="NCBI Taxonomy" id="1974857"/>
    <lineage>
        <taxon>Bacteria</taxon>
        <taxon>Candidatus Roizmaniibacteriota</taxon>
    </lineage>
</organism>
<feature type="domain" description="Tetrahydrofolate dehydrogenase/cyclohydrolase catalytic" evidence="9">
    <location>
        <begin position="6"/>
        <end position="116"/>
    </location>
</feature>
<dbReference type="GO" id="GO:0009086">
    <property type="term" value="P:methionine biosynthetic process"/>
    <property type="evidence" value="ECO:0007669"/>
    <property type="project" value="UniProtKB-KW"/>
</dbReference>
<dbReference type="InterPro" id="IPR020631">
    <property type="entry name" value="THF_DH/CycHdrlase_NAD-bd_dom"/>
</dbReference>
<dbReference type="Proteomes" id="UP000229497">
    <property type="component" value="Unassembled WGS sequence"/>
</dbReference>
<dbReference type="SUPFAM" id="SSF51735">
    <property type="entry name" value="NAD(P)-binding Rossmann-fold domains"/>
    <property type="match status" value="1"/>
</dbReference>
<keyword evidence="7" id="KW-0028">Amino-acid biosynthesis</keyword>
<evidence type="ECO:0000259" key="10">
    <source>
        <dbReference type="Pfam" id="PF02882"/>
    </source>
</evidence>
<dbReference type="Gene3D" id="3.40.50.10860">
    <property type="entry name" value="Leucine Dehydrogenase, chain A, domain 1"/>
    <property type="match status" value="1"/>
</dbReference>
<dbReference type="Pfam" id="PF02882">
    <property type="entry name" value="THF_DHG_CYH_C"/>
    <property type="match status" value="1"/>
</dbReference>
<keyword evidence="4" id="KW-0378">Hydrolase</keyword>
<keyword evidence="6" id="KW-0560">Oxidoreductase</keyword>
<evidence type="ECO:0000256" key="2">
    <source>
        <dbReference type="ARBA" id="ARBA00022563"/>
    </source>
</evidence>
<protein>
    <recommendedName>
        <fullName evidence="13">Methenyltetrahydrofolate cyclohydrolase</fullName>
    </recommendedName>
</protein>
<dbReference type="InterPro" id="IPR036291">
    <property type="entry name" value="NAD(P)-bd_dom_sf"/>
</dbReference>
<keyword evidence="5" id="KW-0521">NADP</keyword>
<evidence type="ECO:0000256" key="5">
    <source>
        <dbReference type="ARBA" id="ARBA00022857"/>
    </source>
</evidence>
<evidence type="ECO:0000256" key="1">
    <source>
        <dbReference type="ARBA" id="ARBA00004777"/>
    </source>
</evidence>
<comment type="pathway">
    <text evidence="1">One-carbon metabolism; tetrahydrofolate interconversion.</text>
</comment>
<evidence type="ECO:0000256" key="3">
    <source>
        <dbReference type="ARBA" id="ARBA00022755"/>
    </source>
</evidence>
<dbReference type="AlphaFoldDB" id="A0A2H0KKH0"/>
<evidence type="ECO:0008006" key="13">
    <source>
        <dbReference type="Google" id="ProtNLM"/>
    </source>
</evidence>
<accession>A0A2H0KKH0</accession>
<evidence type="ECO:0000313" key="11">
    <source>
        <dbReference type="EMBL" id="PIQ71751.1"/>
    </source>
</evidence>
<evidence type="ECO:0000256" key="7">
    <source>
        <dbReference type="ARBA" id="ARBA00023167"/>
    </source>
</evidence>
<dbReference type="GO" id="GO:0004488">
    <property type="term" value="F:methylenetetrahydrofolate dehydrogenase (NADP+) activity"/>
    <property type="evidence" value="ECO:0007669"/>
    <property type="project" value="InterPro"/>
</dbReference>
<evidence type="ECO:0000313" key="12">
    <source>
        <dbReference type="Proteomes" id="UP000229497"/>
    </source>
</evidence>
<dbReference type="GO" id="GO:0005829">
    <property type="term" value="C:cytosol"/>
    <property type="evidence" value="ECO:0007669"/>
    <property type="project" value="TreeGrafter"/>
</dbReference>
<evidence type="ECO:0000256" key="4">
    <source>
        <dbReference type="ARBA" id="ARBA00022801"/>
    </source>
</evidence>
<gene>
    <name evidence="11" type="ORF">COV87_01590</name>
</gene>
<dbReference type="InterPro" id="IPR000672">
    <property type="entry name" value="THF_DH/CycHdrlase"/>
</dbReference>
<dbReference type="PANTHER" id="PTHR48099">
    <property type="entry name" value="C-1-TETRAHYDROFOLATE SYNTHASE, CYTOPLASMIC-RELATED"/>
    <property type="match status" value="1"/>
</dbReference>
<dbReference type="Pfam" id="PF00763">
    <property type="entry name" value="THF_DHG_CYH"/>
    <property type="match status" value="1"/>
</dbReference>
<dbReference type="EMBL" id="PCVK01000045">
    <property type="protein sequence ID" value="PIQ71751.1"/>
    <property type="molecule type" value="Genomic_DNA"/>
</dbReference>
<dbReference type="GO" id="GO:0004477">
    <property type="term" value="F:methenyltetrahydrofolate cyclohydrolase activity"/>
    <property type="evidence" value="ECO:0007669"/>
    <property type="project" value="TreeGrafter"/>
</dbReference>
<dbReference type="InterPro" id="IPR046346">
    <property type="entry name" value="Aminoacid_DH-like_N_sf"/>
</dbReference>
<keyword evidence="8" id="KW-0511">Multifunctional enzyme</keyword>
<keyword evidence="3" id="KW-0658">Purine biosynthesis</keyword>
<sequence>MIIPIKKLVERLELELKKEVAKLSKKNKLKVVVFLVGDSDEQRSFVRIKHQTAKRLGILFELIQYKTAPSFEPFLRKIKEMSQHPEVTGIIVQQPLPPQLITESMFDFVALNKEIEGHRRKTEFFSPLGLAVLTLLKYIYIHPKIDAGLFINKKKDFEALRRVLKHKQVIVVGKGITGGRPLVKTFSEVKINFMGINSQTPNPHEYYREADIIIPAVGKKILTAEMIKPGAILINVGIRKENGKLKGDYDEKEVDPIAGYYTPTPGGIGPLDVLYLFKNLLDAAKMQKWK</sequence>